<proteinExistence type="predicted"/>
<dbReference type="Proteomes" id="UP001049200">
    <property type="component" value="Unassembled WGS sequence"/>
</dbReference>
<organism evidence="2 3">
    <name type="scientific">Pseudomonas azerbaijanoccidentalis</name>
    <dbReference type="NCBI Taxonomy" id="2842347"/>
    <lineage>
        <taxon>Bacteria</taxon>
        <taxon>Pseudomonadati</taxon>
        <taxon>Pseudomonadota</taxon>
        <taxon>Gammaproteobacteria</taxon>
        <taxon>Pseudomonadales</taxon>
        <taxon>Pseudomonadaceae</taxon>
        <taxon>Pseudomonas</taxon>
    </lineage>
</organism>
<name>A0ABS6QRH3_9PSED</name>
<evidence type="ECO:0000313" key="2">
    <source>
        <dbReference type="EMBL" id="MBV4521127.1"/>
    </source>
</evidence>
<accession>A0ABS6QRH3</accession>
<protein>
    <submittedName>
        <fullName evidence="2">Uncharacterized protein</fullName>
    </submittedName>
</protein>
<dbReference type="EMBL" id="JAHSTU010000003">
    <property type="protein sequence ID" value="MBV4521127.1"/>
    <property type="molecule type" value="Genomic_DNA"/>
</dbReference>
<dbReference type="RefSeq" id="WP_217871746.1">
    <property type="nucleotide sequence ID" value="NZ_JAHSTU010000003.1"/>
</dbReference>
<keyword evidence="3" id="KW-1185">Reference proteome</keyword>
<evidence type="ECO:0000313" key="3">
    <source>
        <dbReference type="Proteomes" id="UP001049200"/>
    </source>
</evidence>
<reference evidence="2" key="1">
    <citation type="submission" date="2021-06" db="EMBL/GenBank/DDBJ databases">
        <title>Updating the genus Pseudomonas: Description of 43 new species and partition of the Pseudomonas putida group.</title>
        <authorList>
            <person name="Girard L."/>
            <person name="Lood C."/>
            <person name="Vandamme P."/>
            <person name="Rokni-Zadeh H."/>
            <person name="Van Noort V."/>
            <person name="Hofte M."/>
            <person name="Lavigne R."/>
            <person name="De Mot R."/>
        </authorList>
    </citation>
    <scope>NUCLEOTIDE SEQUENCE</scope>
    <source>
        <strain evidence="2">SWRI74</strain>
    </source>
</reference>
<feature type="region of interest" description="Disordered" evidence="1">
    <location>
        <begin position="15"/>
        <end position="34"/>
    </location>
</feature>
<sequence length="57" mass="6562">MQNLKRKVALRALAGRGSGESAVRQRRAQKSEKHGDFRSFIRDLMWIPSSPEHMLIL</sequence>
<evidence type="ECO:0000256" key="1">
    <source>
        <dbReference type="SAM" id="MobiDB-lite"/>
    </source>
</evidence>
<gene>
    <name evidence="2" type="ORF">KVG88_13740</name>
</gene>
<comment type="caution">
    <text evidence="2">The sequence shown here is derived from an EMBL/GenBank/DDBJ whole genome shotgun (WGS) entry which is preliminary data.</text>
</comment>